<proteinExistence type="predicted"/>
<dbReference type="InterPro" id="IPR025943">
    <property type="entry name" value="Sigma_54_int_dom_ATP-bd_2"/>
</dbReference>
<dbReference type="EMBL" id="CGIH01000052">
    <property type="protein sequence ID" value="CFY10471.1"/>
    <property type="molecule type" value="Genomic_DNA"/>
</dbReference>
<dbReference type="STRING" id="690567.2752"/>
<evidence type="ECO:0000256" key="2">
    <source>
        <dbReference type="ARBA" id="ARBA00022840"/>
    </source>
</evidence>
<sequence>MSYYDYCKTAYNNLADAWNMFMDTGQLQNGILRPDSYTSWIRCDHKKIHGPIVCLSDEEFARQQSSSRILINNYKPVMRRVDCILRHKEVLNYALILMDSTGLILDVVYSGSQDIPLGNRYHELLACSNAINISRQENKMVEVYGYDHIYPQASTWNTIGDRILNYDKSIAGAFGIVSETNNVSTLVPIVKIASQLVQSSLVFEQIAVNKIGLLLEEIPEAAIAVNQSGEIISANQGFSQLSDTPLKHLIGKNIRDYLLGEIDYRKLLACSDELSTINSITIKGQRKNNYTMVKKIFIDNFYHHSLITLSFKRNTPQKIGFIPSQANNSLHRFEDLIGETMPIKLVKTIAQKTARSFFNVLIEGESGTGKELLAQSIHMASRSQGPFVAINCGALTRELLQSELFGYEEGAFTGAIKGGKPGKFEQADGGSIFLDEIGEMPIEMQVSLLRCLQDKTVTRVGGSQPRKIDIRIIAATNRNLYEQVRNGTFREDLYYRLNVIEIKMPPLRERVADIPLLCSHILSELSQKLDLIDDVKISPAALDCLCQYHWPGNVRELQNVLERAVIYSDGNIIDCECLPLFIRENPPLSTDNNSSLKDFERTAIMETVLKHQGNISKSAAELGIARSTLYQKMKRLEIPLKTLRK</sequence>
<dbReference type="PANTHER" id="PTHR32071:SF57">
    <property type="entry name" value="C4-DICARBOXYLATE TRANSPORT TRANSCRIPTIONAL REGULATORY PROTEIN DCTD"/>
    <property type="match status" value="1"/>
</dbReference>
<evidence type="ECO:0000256" key="5">
    <source>
        <dbReference type="ARBA" id="ARBA00023163"/>
    </source>
</evidence>
<dbReference type="InterPro" id="IPR025662">
    <property type="entry name" value="Sigma_54_int_dom_ATP-bd_1"/>
</dbReference>
<dbReference type="CDD" id="cd00009">
    <property type="entry name" value="AAA"/>
    <property type="match status" value="1"/>
</dbReference>
<keyword evidence="5" id="KW-0804">Transcription</keyword>
<keyword evidence="8" id="KW-1185">Reference proteome</keyword>
<dbReference type="SMART" id="SM00091">
    <property type="entry name" value="PAS"/>
    <property type="match status" value="1"/>
</dbReference>
<keyword evidence="1" id="KW-0547">Nucleotide-binding</keyword>
<dbReference type="PROSITE" id="PS00688">
    <property type="entry name" value="SIGMA54_INTERACT_3"/>
    <property type="match status" value="1"/>
</dbReference>
<keyword evidence="2" id="KW-0067">ATP-binding</keyword>
<dbReference type="InterPro" id="IPR029016">
    <property type="entry name" value="GAF-like_dom_sf"/>
</dbReference>
<reference evidence="7 8" key="1">
    <citation type="submission" date="2015-03" db="EMBL/GenBank/DDBJ databases">
        <authorList>
            <person name="Murphy D."/>
        </authorList>
    </citation>
    <scope>NUCLEOTIDE SEQUENCE [LARGE SCALE GENOMIC DNA]</scope>
    <source>
        <strain evidence="7 8">OL-4</strain>
    </source>
</reference>
<evidence type="ECO:0000256" key="4">
    <source>
        <dbReference type="ARBA" id="ARBA00023125"/>
    </source>
</evidence>
<dbReference type="InterPro" id="IPR003593">
    <property type="entry name" value="AAA+_ATPase"/>
</dbReference>
<dbReference type="InterPro" id="IPR058031">
    <property type="entry name" value="AAA_lid_NorR"/>
</dbReference>
<dbReference type="PANTHER" id="PTHR32071">
    <property type="entry name" value="TRANSCRIPTIONAL REGULATORY PROTEIN"/>
    <property type="match status" value="1"/>
</dbReference>
<dbReference type="InterPro" id="IPR002078">
    <property type="entry name" value="Sigma_54_int"/>
</dbReference>
<dbReference type="Pfam" id="PF02954">
    <property type="entry name" value="HTH_8"/>
    <property type="match status" value="1"/>
</dbReference>
<evidence type="ECO:0000256" key="3">
    <source>
        <dbReference type="ARBA" id="ARBA00023015"/>
    </source>
</evidence>
<dbReference type="RefSeq" id="WP_052729813.1">
    <property type="nucleotide sequence ID" value="NZ_CGIH01000052.1"/>
</dbReference>
<dbReference type="OrthoDB" id="9771372at2"/>
<evidence type="ECO:0000256" key="1">
    <source>
        <dbReference type="ARBA" id="ARBA00022741"/>
    </source>
</evidence>
<dbReference type="GO" id="GO:0043565">
    <property type="term" value="F:sequence-specific DNA binding"/>
    <property type="evidence" value="ECO:0007669"/>
    <property type="project" value="InterPro"/>
</dbReference>
<dbReference type="SUPFAM" id="SSF55785">
    <property type="entry name" value="PYP-like sensor domain (PAS domain)"/>
    <property type="match status" value="1"/>
</dbReference>
<name>A0A0E4GCC9_9FIRM</name>
<feature type="domain" description="Sigma-54 factor interaction" evidence="6">
    <location>
        <begin position="336"/>
        <end position="566"/>
    </location>
</feature>
<evidence type="ECO:0000259" key="6">
    <source>
        <dbReference type="PROSITE" id="PS50045"/>
    </source>
</evidence>
<dbReference type="SUPFAM" id="SSF46689">
    <property type="entry name" value="Homeodomain-like"/>
    <property type="match status" value="1"/>
</dbReference>
<dbReference type="InterPro" id="IPR002197">
    <property type="entry name" value="HTH_Fis"/>
</dbReference>
<evidence type="ECO:0000313" key="8">
    <source>
        <dbReference type="Proteomes" id="UP000045545"/>
    </source>
</evidence>
<dbReference type="Gene3D" id="1.10.10.60">
    <property type="entry name" value="Homeodomain-like"/>
    <property type="match status" value="1"/>
</dbReference>
<dbReference type="SMART" id="SM00382">
    <property type="entry name" value="AAA"/>
    <property type="match status" value="1"/>
</dbReference>
<dbReference type="InterPro" id="IPR009057">
    <property type="entry name" value="Homeodomain-like_sf"/>
</dbReference>
<dbReference type="AlphaFoldDB" id="A0A0E4GCC9"/>
<dbReference type="PROSITE" id="PS00675">
    <property type="entry name" value="SIGMA54_INTERACT_1"/>
    <property type="match status" value="1"/>
</dbReference>
<dbReference type="Proteomes" id="UP000045545">
    <property type="component" value="Unassembled WGS sequence"/>
</dbReference>
<organism evidence="7 8">
    <name type="scientific">Syntrophomonas zehnderi OL-4</name>
    <dbReference type="NCBI Taxonomy" id="690567"/>
    <lineage>
        <taxon>Bacteria</taxon>
        <taxon>Bacillati</taxon>
        <taxon>Bacillota</taxon>
        <taxon>Clostridia</taxon>
        <taxon>Eubacteriales</taxon>
        <taxon>Syntrophomonadaceae</taxon>
        <taxon>Syntrophomonas</taxon>
    </lineage>
</organism>
<dbReference type="Pfam" id="PF00158">
    <property type="entry name" value="Sigma54_activat"/>
    <property type="match status" value="1"/>
</dbReference>
<dbReference type="SUPFAM" id="SSF52540">
    <property type="entry name" value="P-loop containing nucleoside triphosphate hydrolases"/>
    <property type="match status" value="1"/>
</dbReference>
<keyword evidence="3" id="KW-0805">Transcription regulation</keyword>
<dbReference type="Gene3D" id="3.40.50.300">
    <property type="entry name" value="P-loop containing nucleotide triphosphate hydrolases"/>
    <property type="match status" value="1"/>
</dbReference>
<accession>A0A0E4GCC9</accession>
<dbReference type="Gene3D" id="3.30.450.20">
    <property type="entry name" value="PAS domain"/>
    <property type="match status" value="1"/>
</dbReference>
<dbReference type="InterPro" id="IPR035965">
    <property type="entry name" value="PAS-like_dom_sf"/>
</dbReference>
<dbReference type="InterPro" id="IPR000014">
    <property type="entry name" value="PAS"/>
</dbReference>
<dbReference type="GO" id="GO:0006355">
    <property type="term" value="P:regulation of DNA-templated transcription"/>
    <property type="evidence" value="ECO:0007669"/>
    <property type="project" value="InterPro"/>
</dbReference>
<dbReference type="InterPro" id="IPR025944">
    <property type="entry name" value="Sigma_54_int_dom_CS"/>
</dbReference>
<dbReference type="Gene3D" id="3.30.450.40">
    <property type="match status" value="1"/>
</dbReference>
<dbReference type="PROSITE" id="PS50045">
    <property type="entry name" value="SIGMA54_INTERACT_4"/>
    <property type="match status" value="1"/>
</dbReference>
<dbReference type="PROSITE" id="PS00676">
    <property type="entry name" value="SIGMA54_INTERACT_2"/>
    <property type="match status" value="1"/>
</dbReference>
<dbReference type="Gene3D" id="1.10.8.60">
    <property type="match status" value="1"/>
</dbReference>
<gene>
    <name evidence="7" type="ORF">2752</name>
</gene>
<protein>
    <submittedName>
        <fullName evidence="7">RNA polymerase sigma factor 54 interaction domain</fullName>
    </submittedName>
</protein>
<evidence type="ECO:0000313" key="7">
    <source>
        <dbReference type="EMBL" id="CFY10471.1"/>
    </source>
</evidence>
<dbReference type="PRINTS" id="PR01590">
    <property type="entry name" value="HTHFIS"/>
</dbReference>
<dbReference type="InterPro" id="IPR027417">
    <property type="entry name" value="P-loop_NTPase"/>
</dbReference>
<dbReference type="GO" id="GO:0005524">
    <property type="term" value="F:ATP binding"/>
    <property type="evidence" value="ECO:0007669"/>
    <property type="project" value="UniProtKB-KW"/>
</dbReference>
<dbReference type="Pfam" id="PF25601">
    <property type="entry name" value="AAA_lid_14"/>
    <property type="match status" value="1"/>
</dbReference>
<keyword evidence="4" id="KW-0238">DNA-binding</keyword>
<dbReference type="FunFam" id="3.40.50.300:FF:000006">
    <property type="entry name" value="DNA-binding transcriptional regulator NtrC"/>
    <property type="match status" value="1"/>
</dbReference>